<dbReference type="AlphaFoldDB" id="A0AAE3K714"/>
<reference evidence="8" key="1">
    <citation type="journal article" date="2022" name="Syst. Appl. Microbiol.">
        <title>Natronocalculus amylovorans gen. nov., sp. nov., and Natranaeroarchaeum aerophilus sp. nov., dominant culturable amylolytic natronoarchaea from hypersaline soda lakes in southwestern Siberia.</title>
        <authorList>
            <person name="Sorokin D.Y."/>
            <person name="Elcheninov A.G."/>
            <person name="Khizhniak T.V."/>
            <person name="Koenen M."/>
            <person name="Bale N.J."/>
            <person name="Damste J.S.S."/>
            <person name="Kublanov I.V."/>
        </authorList>
    </citation>
    <scope>NUCLEOTIDE SEQUENCE</scope>
    <source>
        <strain evidence="8">AArc-St2</strain>
    </source>
</reference>
<dbReference type="GO" id="GO:0006508">
    <property type="term" value="P:proteolysis"/>
    <property type="evidence" value="ECO:0007669"/>
    <property type="project" value="InterPro"/>
</dbReference>
<dbReference type="Pfam" id="PF07676">
    <property type="entry name" value="PD40"/>
    <property type="match status" value="1"/>
</dbReference>
<evidence type="ECO:0000256" key="4">
    <source>
        <dbReference type="ARBA" id="ARBA00032284"/>
    </source>
</evidence>
<keyword evidence="1" id="KW-0378">Hydrolase</keyword>
<dbReference type="Gene3D" id="3.40.50.1820">
    <property type="entry name" value="alpha/beta hydrolase"/>
    <property type="match status" value="1"/>
</dbReference>
<evidence type="ECO:0000259" key="7">
    <source>
        <dbReference type="Pfam" id="PF00326"/>
    </source>
</evidence>
<evidence type="ECO:0000256" key="3">
    <source>
        <dbReference type="ARBA" id="ARBA00022990"/>
    </source>
</evidence>
<dbReference type="EMBL" id="JAKRVX010000001">
    <property type="protein sequence ID" value="MCL9815516.1"/>
    <property type="molecule type" value="Genomic_DNA"/>
</dbReference>
<dbReference type="PRINTS" id="PR00862">
    <property type="entry name" value="PROLIGOPTASE"/>
</dbReference>
<evidence type="ECO:0000256" key="1">
    <source>
        <dbReference type="ARBA" id="ARBA00022801"/>
    </source>
</evidence>
<dbReference type="InterPro" id="IPR002470">
    <property type="entry name" value="Peptidase_S9A"/>
</dbReference>
<protein>
    <recommendedName>
        <fullName evidence="5">Acyl-peptide hydrolase</fullName>
    </recommendedName>
    <alternativeName>
        <fullName evidence="4">Acylaminoacyl-peptidase</fullName>
    </alternativeName>
</protein>
<reference evidence="8" key="2">
    <citation type="submission" date="2022-02" db="EMBL/GenBank/DDBJ databases">
        <authorList>
            <person name="Elcheninov A.G."/>
            <person name="Sorokin D.Y."/>
            <person name="Kublanov I.V."/>
        </authorList>
    </citation>
    <scope>NUCLEOTIDE SEQUENCE</scope>
    <source>
        <strain evidence="8">AArc-St2</strain>
    </source>
</reference>
<keyword evidence="3" id="KW-0007">Acetylation</keyword>
<dbReference type="InterPro" id="IPR001375">
    <property type="entry name" value="Peptidase_S9_cat"/>
</dbReference>
<dbReference type="SUPFAM" id="SSF50993">
    <property type="entry name" value="Peptidase/esterase 'gauge' domain"/>
    <property type="match status" value="1"/>
</dbReference>
<dbReference type="PROSITE" id="PS00708">
    <property type="entry name" value="PRO_ENDOPEP_SER"/>
    <property type="match status" value="1"/>
</dbReference>
<evidence type="ECO:0000313" key="8">
    <source>
        <dbReference type="EMBL" id="MCL9815516.1"/>
    </source>
</evidence>
<dbReference type="SUPFAM" id="SSF53474">
    <property type="entry name" value="alpha/beta-Hydrolases"/>
    <property type="match status" value="1"/>
</dbReference>
<comment type="function">
    <text evidence="6">This enzyme catalyzes the hydrolysis of the N-terminal peptide bond of an N-acetylated peptide to generate an N-acetylated amino acid and a peptide with a free N-terminus. It preferentially cleaves off Ac-Ala, Ac-Met and Ac-Ser. Also, involved in the degradation of oxidized and glycated proteins.</text>
</comment>
<evidence type="ECO:0000256" key="5">
    <source>
        <dbReference type="ARBA" id="ARBA00032596"/>
    </source>
</evidence>
<gene>
    <name evidence="8" type="ORF">AArcSt2_01010</name>
</gene>
<sequence length="598" mass="66266">MHPVRRFLSIDTITSPSFTTEGGVLYLCDTTGTSQVWYRLDRHTDPERLTAESERISFVSASPTRAEFIFGMDQGSDEHDQLFRYQLETGEQTPLTATPDAIHLWGGWSPDGDRFAFAANRRQSDTFDVYIQDRDGGPDDATLVYEGEGGFLSVEAWHPDGDRLCLSRARSSGAQDVYVCAIDDGSLTQINRAENARYESFTFDGAGGLYCLTNQLDDNMALVRLSLSDGTATPIVDGDGWNIDHYAVDRSTNALIYTRNVDGFSTLHVGEITPEDTVAIHTEPDIGSQVVSDLVRSPTGEQFAVAYSKRTAPHAIACGNTTPDTVLETIVAAGTLGIPEPTLRSPEVIRYTAADGIEIPAYWTLPNDATAGKTPVIVDIHGGPEHQRRPWFYPTKQFFLQQGYAVLEPNVRGSSGYGKAYTQLDDVEKRMDSVRDIKSAVEWLHKQPAVDPDRIIAYGRSYGGFIVLSAITEYPELWRAAVEFVGIADFETFLENTGEWRRSHREHEYGSLETDRDVLKEISPIHAVEKIKCPLFIQHGANDPRVPVGEAEQIAAALASRDVPVETLIFPDEGHHTTDRTNLITQFEAIASFLEKHV</sequence>
<dbReference type="RefSeq" id="WP_250582320.1">
    <property type="nucleotide sequence ID" value="NZ_JAKRVX010000001.1"/>
</dbReference>
<dbReference type="GO" id="GO:0004252">
    <property type="term" value="F:serine-type endopeptidase activity"/>
    <property type="evidence" value="ECO:0007669"/>
    <property type="project" value="InterPro"/>
</dbReference>
<evidence type="ECO:0000256" key="2">
    <source>
        <dbReference type="ARBA" id="ARBA00022825"/>
    </source>
</evidence>
<dbReference type="PANTHER" id="PTHR42776:SF27">
    <property type="entry name" value="DIPEPTIDYL PEPTIDASE FAMILY MEMBER 6"/>
    <property type="match status" value="1"/>
</dbReference>
<dbReference type="InterPro" id="IPR029058">
    <property type="entry name" value="AB_hydrolase_fold"/>
</dbReference>
<name>A0AAE3K714_9EURY</name>
<evidence type="ECO:0000313" key="9">
    <source>
        <dbReference type="Proteomes" id="UP001203207"/>
    </source>
</evidence>
<keyword evidence="2" id="KW-0645">Protease</keyword>
<dbReference type="Pfam" id="PF00326">
    <property type="entry name" value="Peptidase_S9"/>
    <property type="match status" value="1"/>
</dbReference>
<feature type="domain" description="Peptidase S9 prolyl oligopeptidase catalytic" evidence="7">
    <location>
        <begin position="392"/>
        <end position="597"/>
    </location>
</feature>
<dbReference type="InterPro" id="IPR011042">
    <property type="entry name" value="6-blade_b-propeller_TolB-like"/>
</dbReference>
<dbReference type="Proteomes" id="UP001203207">
    <property type="component" value="Unassembled WGS sequence"/>
</dbReference>
<accession>A0AAE3K714</accession>
<dbReference type="InterPro" id="IPR002471">
    <property type="entry name" value="Pept_S9_AS"/>
</dbReference>
<organism evidence="8 9">
    <name type="scientific">Natronocalculus amylovorans</name>
    <dbReference type="NCBI Taxonomy" id="2917812"/>
    <lineage>
        <taxon>Archaea</taxon>
        <taxon>Methanobacteriati</taxon>
        <taxon>Methanobacteriota</taxon>
        <taxon>Stenosarchaea group</taxon>
        <taxon>Halobacteria</taxon>
        <taxon>Halobacteriales</taxon>
        <taxon>Haloferacaceae</taxon>
        <taxon>Natronocalculus</taxon>
    </lineage>
</organism>
<proteinExistence type="predicted"/>
<dbReference type="Gene3D" id="2.120.10.30">
    <property type="entry name" value="TolB, C-terminal domain"/>
    <property type="match status" value="2"/>
</dbReference>
<comment type="caution">
    <text evidence="8">The sequence shown here is derived from an EMBL/GenBank/DDBJ whole genome shotgun (WGS) entry which is preliminary data.</text>
</comment>
<dbReference type="PANTHER" id="PTHR42776">
    <property type="entry name" value="SERINE PEPTIDASE S9 FAMILY MEMBER"/>
    <property type="match status" value="1"/>
</dbReference>
<dbReference type="InterPro" id="IPR011659">
    <property type="entry name" value="WD40"/>
</dbReference>
<keyword evidence="2" id="KW-0720">Serine protease</keyword>
<keyword evidence="9" id="KW-1185">Reference proteome</keyword>
<evidence type="ECO:0000256" key="6">
    <source>
        <dbReference type="ARBA" id="ARBA00045885"/>
    </source>
</evidence>